<evidence type="ECO:0000313" key="2">
    <source>
        <dbReference type="Proteomes" id="UP000616769"/>
    </source>
</evidence>
<dbReference type="AlphaFoldDB" id="A0A132ACL2"/>
<proteinExistence type="predicted"/>
<gene>
    <name evidence="1" type="ORF">QR98_0071310</name>
</gene>
<dbReference type="VEuPathDB" id="VectorBase:SSCA008392"/>
<protein>
    <submittedName>
        <fullName evidence="1">Uncharacterized protein</fullName>
    </submittedName>
</protein>
<dbReference type="EMBL" id="JXLN01012550">
    <property type="protein sequence ID" value="KPM08609.1"/>
    <property type="molecule type" value="Genomic_DNA"/>
</dbReference>
<organism evidence="1 2">
    <name type="scientific">Sarcoptes scabiei</name>
    <name type="common">Itch mite</name>
    <name type="synonym">Acarus scabiei</name>
    <dbReference type="NCBI Taxonomy" id="52283"/>
    <lineage>
        <taxon>Eukaryota</taxon>
        <taxon>Metazoa</taxon>
        <taxon>Ecdysozoa</taxon>
        <taxon>Arthropoda</taxon>
        <taxon>Chelicerata</taxon>
        <taxon>Arachnida</taxon>
        <taxon>Acari</taxon>
        <taxon>Acariformes</taxon>
        <taxon>Sarcoptiformes</taxon>
        <taxon>Astigmata</taxon>
        <taxon>Psoroptidia</taxon>
        <taxon>Sarcoptoidea</taxon>
        <taxon>Sarcoptidae</taxon>
        <taxon>Sarcoptinae</taxon>
        <taxon>Sarcoptes</taxon>
    </lineage>
</organism>
<accession>A0A132ACL2</accession>
<name>A0A132ACL2_SARSC</name>
<dbReference type="Proteomes" id="UP000616769">
    <property type="component" value="Unassembled WGS sequence"/>
</dbReference>
<reference evidence="1 2" key="1">
    <citation type="journal article" date="2015" name="Parasit. Vectors">
        <title>Draft genome of the scabies mite.</title>
        <authorList>
            <person name="Rider S.D.Jr."/>
            <person name="Morgan M.S."/>
            <person name="Arlian L.G."/>
        </authorList>
    </citation>
    <scope>NUCLEOTIDE SEQUENCE [LARGE SCALE GENOMIC DNA]</scope>
    <source>
        <strain evidence="1">Arlian Lab</strain>
    </source>
</reference>
<sequence>MQFQLKHLKKPNRIDQKEHTSLLGVTTKMKNRTSCELRPILAGCFKRAMATCLLASDGRLHLKRVRETK</sequence>
<comment type="caution">
    <text evidence="1">The sequence shown here is derived from an EMBL/GenBank/DDBJ whole genome shotgun (WGS) entry which is preliminary data.</text>
</comment>
<evidence type="ECO:0000313" key="1">
    <source>
        <dbReference type="EMBL" id="KPM08609.1"/>
    </source>
</evidence>